<protein>
    <submittedName>
        <fullName evidence="2">Uncharacterized protein</fullName>
    </submittedName>
</protein>
<proteinExistence type="predicted"/>
<comment type="caution">
    <text evidence="2">The sequence shown here is derived from an EMBL/GenBank/DDBJ whole genome shotgun (WGS) entry which is preliminary data.</text>
</comment>
<feature type="region of interest" description="Disordered" evidence="1">
    <location>
        <begin position="105"/>
        <end position="129"/>
    </location>
</feature>
<dbReference type="OrthoDB" id="92663at2759"/>
<evidence type="ECO:0000313" key="3">
    <source>
        <dbReference type="Proteomes" id="UP000198211"/>
    </source>
</evidence>
<dbReference type="EMBL" id="NBNE01007446">
    <property type="protein sequence ID" value="OWZ00652.1"/>
    <property type="molecule type" value="Genomic_DNA"/>
</dbReference>
<feature type="compositionally biased region" description="Acidic residues" evidence="1">
    <location>
        <begin position="168"/>
        <end position="194"/>
    </location>
</feature>
<feature type="region of interest" description="Disordered" evidence="1">
    <location>
        <begin position="1"/>
        <end position="54"/>
    </location>
</feature>
<keyword evidence="3" id="KW-1185">Reference proteome</keyword>
<reference evidence="3" key="1">
    <citation type="submission" date="2017-03" db="EMBL/GenBank/DDBJ databases">
        <title>Phytopthora megakarya and P. palmivora, two closely related causual agents of cacao black pod achieved similar genome size and gene model numbers by different mechanisms.</title>
        <authorList>
            <person name="Ali S."/>
            <person name="Shao J."/>
            <person name="Larry D.J."/>
            <person name="Kronmiller B."/>
            <person name="Shen D."/>
            <person name="Strem M.D."/>
            <person name="Melnick R.L."/>
            <person name="Guiltinan M.J."/>
            <person name="Tyler B.M."/>
            <person name="Meinhardt L.W."/>
            <person name="Bailey B.A."/>
        </authorList>
    </citation>
    <scope>NUCLEOTIDE SEQUENCE [LARGE SCALE GENOMIC DNA]</scope>
    <source>
        <strain evidence="3">zdho120</strain>
    </source>
</reference>
<gene>
    <name evidence="2" type="ORF">PHMEG_00028113</name>
</gene>
<feature type="region of interest" description="Disordered" evidence="1">
    <location>
        <begin position="148"/>
        <end position="195"/>
    </location>
</feature>
<organism evidence="2 3">
    <name type="scientific">Phytophthora megakarya</name>
    <dbReference type="NCBI Taxonomy" id="4795"/>
    <lineage>
        <taxon>Eukaryota</taxon>
        <taxon>Sar</taxon>
        <taxon>Stramenopiles</taxon>
        <taxon>Oomycota</taxon>
        <taxon>Peronosporomycetes</taxon>
        <taxon>Peronosporales</taxon>
        <taxon>Peronosporaceae</taxon>
        <taxon>Phytophthora</taxon>
    </lineage>
</organism>
<name>A0A225V5T4_9STRA</name>
<evidence type="ECO:0000256" key="1">
    <source>
        <dbReference type="SAM" id="MobiDB-lite"/>
    </source>
</evidence>
<evidence type="ECO:0000313" key="2">
    <source>
        <dbReference type="EMBL" id="OWZ00652.1"/>
    </source>
</evidence>
<dbReference type="AlphaFoldDB" id="A0A225V5T4"/>
<sequence>MESSEAATPADLDVEGLATTANADLDNNVPNNADADRPEVVANADTDVGPPTNADERIVMLTRGYCGPSKDIMPASKSPLQLFYYFMPKTFWRKVAAQTNLHVSKRQGLADSQDEAYHPEDDEGGDTLPVCDASRRILREHKGSSPLNFNYTDVLDPNLVEPSGENSLDTDGEGDEDSAEAADGGSDDGIDESADSCKTDCLQRELSHSVGLLSDEERERLHMNIQGSSEVYNDDELDEMKHSGWEVLPENTAAEVTNQTGVDKM</sequence>
<dbReference type="Proteomes" id="UP000198211">
    <property type="component" value="Unassembled WGS sequence"/>
</dbReference>
<accession>A0A225V5T4</accession>